<accession>A0A8K0G3L7</accession>
<name>A0A8K0G3L7_IGNLU</name>
<sequence>MSSDSSDDNAPLENLIITSKKKGLEVASLRCFDVIDSSKRQALIRNFNKMKDRNEQNAYLCGLISMKDICRRRPRKDGGSARLRDKSHTYKVRIQHAEGLFEEMSVSQAAFISLHGIKNHRLCTRKWYMKIKGEVVPDGRGKHTN</sequence>
<evidence type="ECO:0000313" key="2">
    <source>
        <dbReference type="Proteomes" id="UP000801492"/>
    </source>
</evidence>
<keyword evidence="2" id="KW-1185">Reference proteome</keyword>
<dbReference type="AlphaFoldDB" id="A0A8K0G3L7"/>
<organism evidence="1 2">
    <name type="scientific">Ignelater luminosus</name>
    <name type="common">Cucubano</name>
    <name type="synonym">Pyrophorus luminosus</name>
    <dbReference type="NCBI Taxonomy" id="2038154"/>
    <lineage>
        <taxon>Eukaryota</taxon>
        <taxon>Metazoa</taxon>
        <taxon>Ecdysozoa</taxon>
        <taxon>Arthropoda</taxon>
        <taxon>Hexapoda</taxon>
        <taxon>Insecta</taxon>
        <taxon>Pterygota</taxon>
        <taxon>Neoptera</taxon>
        <taxon>Endopterygota</taxon>
        <taxon>Coleoptera</taxon>
        <taxon>Polyphaga</taxon>
        <taxon>Elateriformia</taxon>
        <taxon>Elateroidea</taxon>
        <taxon>Elateridae</taxon>
        <taxon>Agrypninae</taxon>
        <taxon>Pyrophorini</taxon>
        <taxon>Ignelater</taxon>
    </lineage>
</organism>
<reference evidence="1" key="1">
    <citation type="submission" date="2019-08" db="EMBL/GenBank/DDBJ databases">
        <title>The genome of the North American firefly Photinus pyralis.</title>
        <authorList>
            <consortium name="Photinus pyralis genome working group"/>
            <person name="Fallon T.R."/>
            <person name="Sander Lower S.E."/>
            <person name="Weng J.-K."/>
        </authorList>
    </citation>
    <scope>NUCLEOTIDE SEQUENCE</scope>
    <source>
        <strain evidence="1">TRF0915ILg1</strain>
        <tissue evidence="1">Whole body</tissue>
    </source>
</reference>
<protein>
    <submittedName>
        <fullName evidence="1">Uncharacterized protein</fullName>
    </submittedName>
</protein>
<evidence type="ECO:0000313" key="1">
    <source>
        <dbReference type="EMBL" id="KAF2887172.1"/>
    </source>
</evidence>
<gene>
    <name evidence="1" type="ORF">ILUMI_19001</name>
</gene>
<comment type="caution">
    <text evidence="1">The sequence shown here is derived from an EMBL/GenBank/DDBJ whole genome shotgun (WGS) entry which is preliminary data.</text>
</comment>
<proteinExistence type="predicted"/>
<dbReference type="OrthoDB" id="10065911at2759"/>
<dbReference type="Proteomes" id="UP000801492">
    <property type="component" value="Unassembled WGS sequence"/>
</dbReference>
<dbReference type="EMBL" id="VTPC01084780">
    <property type="protein sequence ID" value="KAF2887172.1"/>
    <property type="molecule type" value="Genomic_DNA"/>
</dbReference>